<evidence type="ECO:0000313" key="2">
    <source>
        <dbReference type="EMBL" id="OBZ75628.1"/>
    </source>
</evidence>
<dbReference type="CDD" id="cd04301">
    <property type="entry name" value="NAT_SF"/>
    <property type="match status" value="1"/>
</dbReference>
<dbReference type="InterPro" id="IPR016181">
    <property type="entry name" value="Acyl_CoA_acyltransferase"/>
</dbReference>
<dbReference type="GO" id="GO:0016747">
    <property type="term" value="F:acyltransferase activity, transferring groups other than amino-acyl groups"/>
    <property type="evidence" value="ECO:0007669"/>
    <property type="project" value="InterPro"/>
</dbReference>
<feature type="domain" description="N-acetyltransferase" evidence="1">
    <location>
        <begin position="70"/>
        <end position="211"/>
    </location>
</feature>
<dbReference type="EMBL" id="LUGG01000004">
    <property type="protein sequence ID" value="OBZ75628.1"/>
    <property type="molecule type" value="Genomic_DNA"/>
</dbReference>
<dbReference type="Pfam" id="PF13508">
    <property type="entry name" value="Acetyltransf_7"/>
    <property type="match status" value="1"/>
</dbReference>
<protein>
    <recommendedName>
        <fullName evidence="1">N-acetyltransferase domain-containing protein</fullName>
    </recommendedName>
</protein>
<proteinExistence type="predicted"/>
<dbReference type="AlphaFoldDB" id="A0A1C7MFM4"/>
<dbReference type="PANTHER" id="PTHR42791:SF1">
    <property type="entry name" value="N-ACETYLTRANSFERASE DOMAIN-CONTAINING PROTEIN"/>
    <property type="match status" value="1"/>
</dbReference>
<sequence length="221" mass="24435">MSRFTVERIEYPSEAQIDASVALFVLCMKDDLAAISLCGGDISLLGLQARAILQAGIFAGEYYAATDENGNILAFTMWMPPGQEMLSTPEQRALGFEEFIARLPQAGKEYFKNVYLAEFPGFVASCLGTTGKLDSWWLHMAMVVPEWRRQGIAKALIGFVRAKAAQKGETLALSTTASKNVPIYRALGFELKGERVMPSPWGDWPFSTNGSAESFHVMKYR</sequence>
<dbReference type="Proteomes" id="UP000092993">
    <property type="component" value="Unassembled WGS sequence"/>
</dbReference>
<dbReference type="PROSITE" id="PS51186">
    <property type="entry name" value="GNAT"/>
    <property type="match status" value="1"/>
</dbReference>
<organism evidence="2 3">
    <name type="scientific">Grifola frondosa</name>
    <name type="common">Maitake</name>
    <name type="synonym">Polyporus frondosus</name>
    <dbReference type="NCBI Taxonomy" id="5627"/>
    <lineage>
        <taxon>Eukaryota</taxon>
        <taxon>Fungi</taxon>
        <taxon>Dikarya</taxon>
        <taxon>Basidiomycota</taxon>
        <taxon>Agaricomycotina</taxon>
        <taxon>Agaricomycetes</taxon>
        <taxon>Polyporales</taxon>
        <taxon>Grifolaceae</taxon>
        <taxon>Grifola</taxon>
    </lineage>
</organism>
<dbReference type="OrthoDB" id="61113at2759"/>
<dbReference type="PANTHER" id="PTHR42791">
    <property type="entry name" value="GNAT FAMILY ACETYLTRANSFERASE"/>
    <property type="match status" value="1"/>
</dbReference>
<dbReference type="InterPro" id="IPR000182">
    <property type="entry name" value="GNAT_dom"/>
</dbReference>
<accession>A0A1C7MFM4</accession>
<dbReference type="SUPFAM" id="SSF55729">
    <property type="entry name" value="Acyl-CoA N-acyltransferases (Nat)"/>
    <property type="match status" value="1"/>
</dbReference>
<dbReference type="InterPro" id="IPR052523">
    <property type="entry name" value="Trichothecene_AcTrans"/>
</dbReference>
<comment type="caution">
    <text evidence="2">The sequence shown here is derived from an EMBL/GenBank/DDBJ whole genome shotgun (WGS) entry which is preliminary data.</text>
</comment>
<reference evidence="2 3" key="1">
    <citation type="submission" date="2016-03" db="EMBL/GenBank/DDBJ databases">
        <title>Whole genome sequencing of Grifola frondosa 9006-11.</title>
        <authorList>
            <person name="Min B."/>
            <person name="Park H."/>
            <person name="Kim J.-G."/>
            <person name="Cho H."/>
            <person name="Oh Y.-L."/>
            <person name="Kong W.-S."/>
            <person name="Choi I.-G."/>
        </authorList>
    </citation>
    <scope>NUCLEOTIDE SEQUENCE [LARGE SCALE GENOMIC DNA]</scope>
    <source>
        <strain evidence="2 3">9006-11</strain>
    </source>
</reference>
<name>A0A1C7MFM4_GRIFR</name>
<evidence type="ECO:0000313" key="3">
    <source>
        <dbReference type="Proteomes" id="UP000092993"/>
    </source>
</evidence>
<dbReference type="OMA" id="WWLHMAM"/>
<gene>
    <name evidence="2" type="ORF">A0H81_04828</name>
</gene>
<dbReference type="STRING" id="5627.A0A1C7MFM4"/>
<evidence type="ECO:0000259" key="1">
    <source>
        <dbReference type="PROSITE" id="PS51186"/>
    </source>
</evidence>
<dbReference type="Gene3D" id="3.40.630.30">
    <property type="match status" value="1"/>
</dbReference>
<keyword evidence="3" id="KW-1185">Reference proteome</keyword>